<evidence type="ECO:0000313" key="9">
    <source>
        <dbReference type="Proteomes" id="UP001346149"/>
    </source>
</evidence>
<dbReference type="AlphaFoldDB" id="A0AAN7L9K1"/>
<feature type="domain" description="WRKY" evidence="7">
    <location>
        <begin position="47"/>
        <end position="107"/>
    </location>
</feature>
<name>A0AAN7L9K1_TRANT</name>
<dbReference type="PANTHER" id="PTHR32096:SF18">
    <property type="entry name" value="DISEASE RESISTANCE PROTEIN RRS1B-RELATED"/>
    <property type="match status" value="1"/>
</dbReference>
<feature type="compositionally biased region" description="Polar residues" evidence="6">
    <location>
        <begin position="209"/>
        <end position="218"/>
    </location>
</feature>
<proteinExistence type="predicted"/>
<dbReference type="SUPFAM" id="SSF118290">
    <property type="entry name" value="WRKY DNA-binding domain"/>
    <property type="match status" value="1"/>
</dbReference>
<evidence type="ECO:0000256" key="2">
    <source>
        <dbReference type="ARBA" id="ARBA00023015"/>
    </source>
</evidence>
<dbReference type="InterPro" id="IPR003657">
    <property type="entry name" value="WRKY_dom"/>
</dbReference>
<evidence type="ECO:0000313" key="8">
    <source>
        <dbReference type="EMBL" id="KAK4782367.1"/>
    </source>
</evidence>
<feature type="region of interest" description="Disordered" evidence="6">
    <location>
        <begin position="199"/>
        <end position="225"/>
    </location>
</feature>
<gene>
    <name evidence="8" type="ORF">SAY86_016469</name>
</gene>
<protein>
    <recommendedName>
        <fullName evidence="7">WRKY domain-containing protein</fullName>
    </recommendedName>
</protein>
<keyword evidence="3" id="KW-0238">DNA-binding</keyword>
<reference evidence="8 9" key="1">
    <citation type="journal article" date="2023" name="Hortic Res">
        <title>Pangenome of water caltrop reveals structural variations and asymmetric subgenome divergence after allopolyploidization.</title>
        <authorList>
            <person name="Zhang X."/>
            <person name="Chen Y."/>
            <person name="Wang L."/>
            <person name="Yuan Y."/>
            <person name="Fang M."/>
            <person name="Shi L."/>
            <person name="Lu R."/>
            <person name="Comes H.P."/>
            <person name="Ma Y."/>
            <person name="Chen Y."/>
            <person name="Huang G."/>
            <person name="Zhou Y."/>
            <person name="Zheng Z."/>
            <person name="Qiu Y."/>
        </authorList>
    </citation>
    <scope>NUCLEOTIDE SEQUENCE [LARGE SCALE GENOMIC DNA]</scope>
    <source>
        <strain evidence="8">F231</strain>
    </source>
</reference>
<sequence>MNEDAADEELRKPQTPPAKKRKCVEKTVVRVRIGTELGKEKNEGPPSDSWSWRKYGQKPIKGSPYPRGYYRCSTAKGCLAKKQVERCKSDASVLIITYTSSHNHTQGIRSVARISKQTRQQRVPPDSQDPKHPQQQDPSAQIQEEAQDPQRPALEPEEFHYSHDLPVGELFTMGQLDTTGNNSSLSPVLLEEQSVHDALPLESGGGNGSIESAPTTRPTETEADEDEYYDFFDELEELHPTIGLFSYGLQERHHRHHQLVL</sequence>
<feature type="region of interest" description="Disordered" evidence="6">
    <location>
        <begin position="1"/>
        <end position="23"/>
    </location>
</feature>
<accession>A0AAN7L9K1</accession>
<feature type="compositionally biased region" description="Polar residues" evidence="6">
    <location>
        <begin position="135"/>
        <end position="144"/>
    </location>
</feature>
<evidence type="ECO:0000259" key="7">
    <source>
        <dbReference type="PROSITE" id="PS50811"/>
    </source>
</evidence>
<keyword evidence="2" id="KW-0805">Transcription regulation</keyword>
<dbReference type="Gene3D" id="2.20.25.80">
    <property type="entry name" value="WRKY domain"/>
    <property type="match status" value="1"/>
</dbReference>
<keyword evidence="5" id="KW-0539">Nucleus</keyword>
<dbReference type="SMART" id="SM00774">
    <property type="entry name" value="WRKY"/>
    <property type="match status" value="1"/>
</dbReference>
<evidence type="ECO:0000256" key="5">
    <source>
        <dbReference type="ARBA" id="ARBA00023242"/>
    </source>
</evidence>
<dbReference type="Proteomes" id="UP001346149">
    <property type="component" value="Unassembled WGS sequence"/>
</dbReference>
<dbReference type="InterPro" id="IPR036576">
    <property type="entry name" value="WRKY_dom_sf"/>
</dbReference>
<dbReference type="EMBL" id="JAXQNO010000016">
    <property type="protein sequence ID" value="KAK4782367.1"/>
    <property type="molecule type" value="Genomic_DNA"/>
</dbReference>
<feature type="region of interest" description="Disordered" evidence="6">
    <location>
        <begin position="105"/>
        <end position="151"/>
    </location>
</feature>
<dbReference type="InterPro" id="IPR044810">
    <property type="entry name" value="WRKY_plant"/>
</dbReference>
<feature type="region of interest" description="Disordered" evidence="6">
    <location>
        <begin position="35"/>
        <end position="66"/>
    </location>
</feature>
<dbReference type="GO" id="GO:0000976">
    <property type="term" value="F:transcription cis-regulatory region binding"/>
    <property type="evidence" value="ECO:0007669"/>
    <property type="project" value="TreeGrafter"/>
</dbReference>
<organism evidence="8 9">
    <name type="scientific">Trapa natans</name>
    <name type="common">Water chestnut</name>
    <dbReference type="NCBI Taxonomy" id="22666"/>
    <lineage>
        <taxon>Eukaryota</taxon>
        <taxon>Viridiplantae</taxon>
        <taxon>Streptophyta</taxon>
        <taxon>Embryophyta</taxon>
        <taxon>Tracheophyta</taxon>
        <taxon>Spermatophyta</taxon>
        <taxon>Magnoliopsida</taxon>
        <taxon>eudicotyledons</taxon>
        <taxon>Gunneridae</taxon>
        <taxon>Pentapetalae</taxon>
        <taxon>rosids</taxon>
        <taxon>malvids</taxon>
        <taxon>Myrtales</taxon>
        <taxon>Lythraceae</taxon>
        <taxon>Trapa</taxon>
    </lineage>
</organism>
<evidence type="ECO:0000256" key="4">
    <source>
        <dbReference type="ARBA" id="ARBA00023163"/>
    </source>
</evidence>
<dbReference type="PANTHER" id="PTHR32096">
    <property type="entry name" value="WRKY TRANSCRIPTION FACTOR 30-RELATED-RELATED"/>
    <property type="match status" value="1"/>
</dbReference>
<dbReference type="Pfam" id="PF03106">
    <property type="entry name" value="WRKY"/>
    <property type="match status" value="1"/>
</dbReference>
<evidence type="ECO:0000256" key="1">
    <source>
        <dbReference type="ARBA" id="ARBA00004123"/>
    </source>
</evidence>
<comment type="caution">
    <text evidence="8">The sequence shown here is derived from an EMBL/GenBank/DDBJ whole genome shotgun (WGS) entry which is preliminary data.</text>
</comment>
<dbReference type="FunFam" id="2.20.25.80:FF:000004">
    <property type="entry name" value="WRKY transcription factor 65"/>
    <property type="match status" value="1"/>
</dbReference>
<dbReference type="PROSITE" id="PS50811">
    <property type="entry name" value="WRKY"/>
    <property type="match status" value="1"/>
</dbReference>
<evidence type="ECO:0000256" key="6">
    <source>
        <dbReference type="SAM" id="MobiDB-lite"/>
    </source>
</evidence>
<dbReference type="GO" id="GO:0005634">
    <property type="term" value="C:nucleus"/>
    <property type="evidence" value="ECO:0007669"/>
    <property type="project" value="UniProtKB-SubCell"/>
</dbReference>
<comment type="subcellular location">
    <subcellularLocation>
        <location evidence="1">Nucleus</location>
    </subcellularLocation>
</comment>
<keyword evidence="4" id="KW-0804">Transcription</keyword>
<dbReference type="GO" id="GO:0003700">
    <property type="term" value="F:DNA-binding transcription factor activity"/>
    <property type="evidence" value="ECO:0007669"/>
    <property type="project" value="InterPro"/>
</dbReference>
<evidence type="ECO:0000256" key="3">
    <source>
        <dbReference type="ARBA" id="ARBA00023125"/>
    </source>
</evidence>
<keyword evidence="9" id="KW-1185">Reference proteome</keyword>